<keyword evidence="1" id="KW-0540">Nuclease</keyword>
<dbReference type="RefSeq" id="WP_216570140.1">
    <property type="nucleotide sequence ID" value="NZ_JAHLOQ010000025.1"/>
</dbReference>
<keyword evidence="3" id="KW-1185">Reference proteome</keyword>
<dbReference type="EMBL" id="JAHLOQ010000025">
    <property type="protein sequence ID" value="MBU5336650.1"/>
    <property type="molecule type" value="Genomic_DNA"/>
</dbReference>
<proteinExistence type="predicted"/>
<sequence>MNTELIMLGTGNAMVTKCYNTCFLIKNKNEYLMVDAGGGNGVMTQLEKLKIPYTSIKNMIITHGHTDHILGVIWIIRKIGTMIFNKKYKGIFTIYCHDEVKHMLEVFCEMTLTSKLFKLIGQEIIIQEVKDEEEIFINDIKVEFFDIKSQKKKQFGFKLTYEDGKTLACLGDEPYNEINKKYVQDCDWMLVEAFCLYKDREIFKPYEKYHSTALDAGKTAQELNIKNLLLYHTEDVNLKNRKSLYTQEAKRKFDGNVFVPYDLEKITL</sequence>
<protein>
    <submittedName>
        <fullName evidence="2">MBL fold metallo-hydrolase</fullName>
    </submittedName>
</protein>
<organism evidence="2 3">
    <name type="scientific">Intestinibacter bartlettii</name>
    <dbReference type="NCBI Taxonomy" id="261299"/>
    <lineage>
        <taxon>Bacteria</taxon>
        <taxon>Bacillati</taxon>
        <taxon>Bacillota</taxon>
        <taxon>Clostridia</taxon>
        <taxon>Peptostreptococcales</taxon>
        <taxon>Peptostreptococcaceae</taxon>
        <taxon>Intestinibacter</taxon>
    </lineage>
</organism>
<accession>A0ABS6DY26</accession>
<name>A0ABS6DY26_9FIRM</name>
<keyword evidence="1" id="KW-0255">Endonuclease</keyword>
<evidence type="ECO:0000313" key="3">
    <source>
        <dbReference type="Proteomes" id="UP001196301"/>
    </source>
</evidence>
<keyword evidence="1" id="KW-0378">Hydrolase</keyword>
<evidence type="ECO:0000256" key="1">
    <source>
        <dbReference type="ARBA" id="ARBA00022759"/>
    </source>
</evidence>
<evidence type="ECO:0000313" key="2">
    <source>
        <dbReference type="EMBL" id="MBU5336650.1"/>
    </source>
</evidence>
<comment type="caution">
    <text evidence="2">The sequence shown here is derived from an EMBL/GenBank/DDBJ whole genome shotgun (WGS) entry which is preliminary data.</text>
</comment>
<dbReference type="Pfam" id="PF23023">
    <property type="entry name" value="Anti-Pycsar_Apyc1"/>
    <property type="match status" value="1"/>
</dbReference>
<dbReference type="Proteomes" id="UP001196301">
    <property type="component" value="Unassembled WGS sequence"/>
</dbReference>
<gene>
    <name evidence="2" type="ORF">KQI20_09385</name>
</gene>
<dbReference type="PANTHER" id="PTHR46018:SF2">
    <property type="entry name" value="ZINC PHOSPHODIESTERASE ELAC PROTEIN 1"/>
    <property type="match status" value="1"/>
</dbReference>
<reference evidence="2 3" key="1">
    <citation type="submission" date="2021-06" db="EMBL/GenBank/DDBJ databases">
        <authorList>
            <person name="Sun Q."/>
            <person name="Li D."/>
        </authorList>
    </citation>
    <scope>NUCLEOTIDE SEQUENCE [LARGE SCALE GENOMIC DNA]</scope>
    <source>
        <strain evidence="2 3">N19</strain>
    </source>
</reference>
<dbReference type="PANTHER" id="PTHR46018">
    <property type="entry name" value="ZINC PHOSPHODIESTERASE ELAC PROTEIN 1"/>
    <property type="match status" value="1"/>
</dbReference>